<feature type="transmembrane region" description="Helical" evidence="1">
    <location>
        <begin position="36"/>
        <end position="57"/>
    </location>
</feature>
<dbReference type="AlphaFoldDB" id="A0A482TA72"/>
<reference evidence="2 5" key="2">
    <citation type="submission" date="2020-02" db="EMBL/GenBank/DDBJ databases">
        <title>Whole genome sequence of Halogeometricum borinquense strain wsp4.</title>
        <authorList>
            <person name="Verma D.K."/>
            <person name="Gopal K."/>
            <person name="Prasad E.S."/>
        </authorList>
    </citation>
    <scope>NUCLEOTIDE SEQUENCE [LARGE SCALE GENOMIC DNA]</scope>
    <source>
        <strain evidence="2">Wsp4</strain>
        <strain evidence="5">wsp4</strain>
    </source>
</reference>
<evidence type="ECO:0000313" key="2">
    <source>
        <dbReference type="EMBL" id="QIB75890.1"/>
    </source>
</evidence>
<evidence type="ECO:0000313" key="4">
    <source>
        <dbReference type="Proteomes" id="UP000294028"/>
    </source>
</evidence>
<name>A0A482TA72_9EURY</name>
<evidence type="ECO:0000256" key="1">
    <source>
        <dbReference type="SAM" id="Phobius"/>
    </source>
</evidence>
<reference evidence="3 4" key="1">
    <citation type="submission" date="2018-12" db="EMBL/GenBank/DDBJ databases">
        <title>Genome analysis provides insights into bioremediation potentialities of Halogeometricum borinquense strain N11.</title>
        <authorList>
            <person name="Najjari A."/>
            <person name="Youssef N."/>
            <person name="Fhoula I."/>
            <person name="Ben Dhia O."/>
            <person name="Mahjoubi M."/>
            <person name="Ouzari H.I."/>
            <person name="Cherif A."/>
        </authorList>
    </citation>
    <scope>NUCLEOTIDE SEQUENCE [LARGE SCALE GENOMIC DNA]</scope>
    <source>
        <strain evidence="3 4">N11</strain>
    </source>
</reference>
<evidence type="ECO:0000313" key="5">
    <source>
        <dbReference type="Proteomes" id="UP000465846"/>
    </source>
</evidence>
<keyword evidence="1" id="KW-0812">Transmembrane</keyword>
<keyword evidence="1" id="KW-0472">Membrane</keyword>
<gene>
    <name evidence="3" type="ORF">ELS19_13245</name>
    <name evidence="2" type="ORF">G3I44_17350</name>
</gene>
<dbReference type="EMBL" id="RZHH01000002">
    <property type="protein sequence ID" value="RYJ14824.1"/>
    <property type="molecule type" value="Genomic_DNA"/>
</dbReference>
<dbReference type="Proteomes" id="UP000294028">
    <property type="component" value="Unassembled WGS sequence"/>
</dbReference>
<dbReference type="Proteomes" id="UP000465846">
    <property type="component" value="Chromosome"/>
</dbReference>
<organism evidence="3 4">
    <name type="scientific">Halogeometricum borinquense</name>
    <dbReference type="NCBI Taxonomy" id="60847"/>
    <lineage>
        <taxon>Archaea</taxon>
        <taxon>Methanobacteriati</taxon>
        <taxon>Methanobacteriota</taxon>
        <taxon>Stenosarchaea group</taxon>
        <taxon>Halobacteria</taxon>
        <taxon>Halobacteriales</taxon>
        <taxon>Haloferacaceae</taxon>
        <taxon>Halogeometricum</taxon>
    </lineage>
</organism>
<dbReference type="Pfam" id="PF26067">
    <property type="entry name" value="DUF8024"/>
    <property type="match status" value="1"/>
</dbReference>
<dbReference type="GeneID" id="9992354"/>
<dbReference type="RefSeq" id="WP_006055299.1">
    <property type="nucleotide sequence ID" value="NZ_CP048739.1"/>
</dbReference>
<proteinExistence type="predicted"/>
<dbReference type="InterPro" id="IPR058337">
    <property type="entry name" value="DUF8024"/>
</dbReference>
<feature type="transmembrane region" description="Helical" evidence="1">
    <location>
        <begin position="7"/>
        <end position="30"/>
    </location>
</feature>
<dbReference type="EMBL" id="CP048739">
    <property type="protein sequence ID" value="QIB75890.1"/>
    <property type="molecule type" value="Genomic_DNA"/>
</dbReference>
<keyword evidence="1" id="KW-1133">Transmembrane helix</keyword>
<protein>
    <submittedName>
        <fullName evidence="3">Uncharacterized protein</fullName>
    </submittedName>
</protein>
<dbReference type="OMA" id="MVTLIDF"/>
<evidence type="ECO:0000313" key="3">
    <source>
        <dbReference type="EMBL" id="RYJ14824.1"/>
    </source>
</evidence>
<sequence>MVTLIDFVIELVTSIVRLVLTFIFDVFLGVGPISALSFLFGAAFVTAASLALGYFVLGAALNSVSGFGASAPDASRRRRA</sequence>
<accession>A0A482TA72</accession>